<evidence type="ECO:0000256" key="1">
    <source>
        <dbReference type="SAM" id="Coils"/>
    </source>
</evidence>
<feature type="compositionally biased region" description="Basic and acidic residues" evidence="2">
    <location>
        <begin position="725"/>
        <end position="736"/>
    </location>
</feature>
<keyword evidence="4" id="KW-1185">Reference proteome</keyword>
<name>A0A250X279_9CHLO</name>
<accession>A0A250X279</accession>
<evidence type="ECO:0000313" key="3">
    <source>
        <dbReference type="EMBL" id="GAX76850.1"/>
    </source>
</evidence>
<sequence length="736" mass="81297">MNKTSLKELKDANEALAQELVRTSAKHEKDLSELRANLSEVHVELRSEQDAVASLRSQLEKSEGLKADMEVMQLQRLKEIQKRFKSEHDGRIRAETELAKIREQKLSLEKEVNVFEIEQLRLREQLSESQSQVSCLSASVAADTAVIAELRGRVTAAESRLEGEQSARLEATGRLMASEAQLRSTKERAMELHTRVTESESKLQAVSARAALLDDERSALQASLAQERKALDKMRCDVDKVHQESAQLQAASALASALAASEKAETERTKRELSLALSRAEDRGTEVDALRASCLTQSAELAGLRAAHEASMSAEASLRDELRRCQELFKSELQAQEAAAAEKIREFQSSSEKHMDALEAQLHKCQALLEDKAKEAAVLQADVEKLRYQTEHNATIFQENESLQGRLSQAESGLRQKEALLAETLASHTSQLEMWRAEATEVAQAASKWKQRAMLLQAQVDARESDLAALSEQAASASNRASVAEQRGERLQAAVQDAESRALSTNAETQSLRQQLQAALSSQQLNVHSSESSLRDLALKEAQLNRVTLRLQEESEKAAKLRHQLAELTARNVKDLDKKSHLVTDLTVSLHSEERARAAAERQAAELRRDVQVLERGLRIAQAGVFNSSDIQLRNSDAYAAAAAALLQADEQSRAVSKADVQAAKESNGLHTSTMVDQLHVRRGMLQPPGETQAHNVGQSSRHKSLHNNNSDHISGSESVSGSETLRRLERLLQNE</sequence>
<gene>
    <name evidence="3" type="ORF">CEUSTIGMA_g4296.t1</name>
</gene>
<feature type="coiled-coil region" evidence="1">
    <location>
        <begin position="91"/>
        <end position="118"/>
    </location>
</feature>
<feature type="coiled-coil region" evidence="1">
    <location>
        <begin position="467"/>
        <end position="501"/>
    </location>
</feature>
<feature type="compositionally biased region" description="Polar residues" evidence="2">
    <location>
        <begin position="707"/>
        <end position="724"/>
    </location>
</feature>
<organism evidence="3 4">
    <name type="scientific">Chlamydomonas eustigma</name>
    <dbReference type="NCBI Taxonomy" id="1157962"/>
    <lineage>
        <taxon>Eukaryota</taxon>
        <taxon>Viridiplantae</taxon>
        <taxon>Chlorophyta</taxon>
        <taxon>core chlorophytes</taxon>
        <taxon>Chlorophyceae</taxon>
        <taxon>CS clade</taxon>
        <taxon>Chlamydomonadales</taxon>
        <taxon>Chlamydomonadaceae</taxon>
        <taxon>Chlamydomonas</taxon>
    </lineage>
</organism>
<feature type="coiled-coil region" evidence="1">
    <location>
        <begin position="355"/>
        <end position="420"/>
    </location>
</feature>
<reference evidence="3 4" key="1">
    <citation type="submission" date="2017-08" db="EMBL/GenBank/DDBJ databases">
        <title>Acidophilic green algal genome provides insights into adaptation to an acidic environment.</title>
        <authorList>
            <person name="Hirooka S."/>
            <person name="Hirose Y."/>
            <person name="Kanesaki Y."/>
            <person name="Higuchi S."/>
            <person name="Fujiwara T."/>
            <person name="Onuma R."/>
            <person name="Era A."/>
            <person name="Ohbayashi R."/>
            <person name="Uzuka A."/>
            <person name="Nozaki H."/>
            <person name="Yoshikawa H."/>
            <person name="Miyagishima S.Y."/>
        </authorList>
    </citation>
    <scope>NUCLEOTIDE SEQUENCE [LARGE SCALE GENOMIC DNA]</scope>
    <source>
        <strain evidence="3 4">NIES-2499</strain>
    </source>
</reference>
<proteinExistence type="predicted"/>
<protein>
    <submittedName>
        <fullName evidence="3">Uncharacterized protein</fullName>
    </submittedName>
</protein>
<dbReference type="OrthoDB" id="549247at2759"/>
<feature type="coiled-coil region" evidence="1">
    <location>
        <begin position="537"/>
        <end position="617"/>
    </location>
</feature>
<dbReference type="EMBL" id="BEGY01000020">
    <property type="protein sequence ID" value="GAX76850.1"/>
    <property type="molecule type" value="Genomic_DNA"/>
</dbReference>
<dbReference type="AlphaFoldDB" id="A0A250X279"/>
<feature type="region of interest" description="Disordered" evidence="2">
    <location>
        <begin position="687"/>
        <end position="736"/>
    </location>
</feature>
<evidence type="ECO:0000313" key="4">
    <source>
        <dbReference type="Proteomes" id="UP000232323"/>
    </source>
</evidence>
<comment type="caution">
    <text evidence="3">The sequence shown here is derived from an EMBL/GenBank/DDBJ whole genome shotgun (WGS) entry which is preliminary data.</text>
</comment>
<evidence type="ECO:0000256" key="2">
    <source>
        <dbReference type="SAM" id="MobiDB-lite"/>
    </source>
</evidence>
<keyword evidence="1" id="KW-0175">Coiled coil</keyword>
<dbReference type="Proteomes" id="UP000232323">
    <property type="component" value="Unassembled WGS sequence"/>
</dbReference>
<feature type="coiled-coil region" evidence="1">
    <location>
        <begin position="224"/>
        <end position="283"/>
    </location>
</feature>
<dbReference type="STRING" id="1157962.A0A250X279"/>
<feature type="coiled-coil region" evidence="1">
    <location>
        <begin position="6"/>
        <end position="51"/>
    </location>
</feature>